<proteinExistence type="predicted"/>
<reference evidence="1" key="2">
    <citation type="submission" date="2021-04" db="EMBL/GenBank/DDBJ databases">
        <authorList>
            <person name="Gilroy R."/>
        </authorList>
    </citation>
    <scope>NUCLEOTIDE SEQUENCE</scope>
    <source>
        <strain evidence="1">CHK171-505</strain>
    </source>
</reference>
<evidence type="ECO:0008006" key="3">
    <source>
        <dbReference type="Google" id="ProtNLM"/>
    </source>
</evidence>
<protein>
    <recommendedName>
        <fullName evidence="3">Helix-turn-helix type 11 domain-containing protein</fullName>
    </recommendedName>
</protein>
<evidence type="ECO:0000313" key="1">
    <source>
        <dbReference type="EMBL" id="HJA91473.1"/>
    </source>
</evidence>
<organism evidence="1 2">
    <name type="scientific">Candidatus Jeotgalibaca merdavium</name>
    <dbReference type="NCBI Taxonomy" id="2838627"/>
    <lineage>
        <taxon>Bacteria</taxon>
        <taxon>Bacillati</taxon>
        <taxon>Bacillota</taxon>
        <taxon>Bacilli</taxon>
        <taxon>Lactobacillales</taxon>
        <taxon>Carnobacteriaceae</taxon>
        <taxon>Jeotgalibaca</taxon>
    </lineage>
</organism>
<evidence type="ECO:0000313" key="2">
    <source>
        <dbReference type="Proteomes" id="UP000886856"/>
    </source>
</evidence>
<accession>A0A9D2I4M6</accession>
<comment type="caution">
    <text evidence="1">The sequence shown here is derived from an EMBL/GenBank/DDBJ whole genome shotgun (WGS) entry which is preliminary data.</text>
</comment>
<gene>
    <name evidence="1" type="ORF">H9948_11870</name>
</gene>
<dbReference type="Proteomes" id="UP000886856">
    <property type="component" value="Unassembled WGS sequence"/>
</dbReference>
<dbReference type="AlphaFoldDB" id="A0A9D2I4M6"/>
<sequence>MAVDLSKELLETITDIVLSTISKDNKNKKKQHKDWRLRNTELLLQNFRILKEHCDEIEIELIHYEPIKFDLEEVDFESIMKSKEKTRRMVLYIESMLEAYERYSVKAGEATRRRFKTMWSYYISDDNMSHKGISEYLHVHERTVRRDLVDARKEFSVFLFGILGVEDFIE</sequence>
<dbReference type="EMBL" id="DWYW01000277">
    <property type="protein sequence ID" value="HJA91473.1"/>
    <property type="molecule type" value="Genomic_DNA"/>
</dbReference>
<name>A0A9D2I4M6_9LACT</name>
<reference evidence="1" key="1">
    <citation type="journal article" date="2021" name="PeerJ">
        <title>Extensive microbial diversity within the chicken gut microbiome revealed by metagenomics and culture.</title>
        <authorList>
            <person name="Gilroy R."/>
            <person name="Ravi A."/>
            <person name="Getino M."/>
            <person name="Pursley I."/>
            <person name="Horton D.L."/>
            <person name="Alikhan N.F."/>
            <person name="Baker D."/>
            <person name="Gharbi K."/>
            <person name="Hall N."/>
            <person name="Watson M."/>
            <person name="Adriaenssens E.M."/>
            <person name="Foster-Nyarko E."/>
            <person name="Jarju S."/>
            <person name="Secka A."/>
            <person name="Antonio M."/>
            <person name="Oren A."/>
            <person name="Chaudhuri R.R."/>
            <person name="La Ragione R."/>
            <person name="Hildebrand F."/>
            <person name="Pallen M.J."/>
        </authorList>
    </citation>
    <scope>NUCLEOTIDE SEQUENCE</scope>
    <source>
        <strain evidence="1">CHK171-505</strain>
    </source>
</reference>